<dbReference type="InterPro" id="IPR000719">
    <property type="entry name" value="Prot_kinase_dom"/>
</dbReference>
<evidence type="ECO:0000313" key="19">
    <source>
        <dbReference type="EMBL" id="CAH3152503.1"/>
    </source>
</evidence>
<dbReference type="PANTHER" id="PTHR11920:SF501">
    <property type="entry name" value="GUANYLATE CYCLASE 32E"/>
    <property type="match status" value="1"/>
</dbReference>
<evidence type="ECO:0000313" key="20">
    <source>
        <dbReference type="Proteomes" id="UP001159428"/>
    </source>
</evidence>
<keyword evidence="11 13" id="KW-0456">Lyase</keyword>
<keyword evidence="8 16" id="KW-0472">Membrane</keyword>
<dbReference type="Gene3D" id="1.10.510.10">
    <property type="entry name" value="Transferase(Phosphotransferase) domain 1"/>
    <property type="match status" value="1"/>
</dbReference>
<feature type="domain" description="Protein kinase" evidence="17">
    <location>
        <begin position="572"/>
        <end position="837"/>
    </location>
</feature>
<evidence type="ECO:0000256" key="2">
    <source>
        <dbReference type="ARBA" id="ARBA00012202"/>
    </source>
</evidence>
<evidence type="ECO:0000256" key="3">
    <source>
        <dbReference type="ARBA" id="ARBA00022692"/>
    </source>
</evidence>
<comment type="subcellular location">
    <subcellularLocation>
        <location evidence="1">Membrane</location>
        <topology evidence="1">Single-pass type I membrane protein</topology>
    </subcellularLocation>
</comment>
<dbReference type="SUPFAM" id="SSF55073">
    <property type="entry name" value="Nucleotide cyclase"/>
    <property type="match status" value="1"/>
</dbReference>
<feature type="transmembrane region" description="Helical" evidence="16">
    <location>
        <begin position="468"/>
        <end position="490"/>
    </location>
</feature>
<evidence type="ECO:0000259" key="18">
    <source>
        <dbReference type="PROSITE" id="PS50125"/>
    </source>
</evidence>
<proteinExistence type="inferred from homology"/>
<evidence type="ECO:0000256" key="14">
    <source>
        <dbReference type="RuleBase" id="RU003431"/>
    </source>
</evidence>
<dbReference type="Proteomes" id="UP001159428">
    <property type="component" value="Unassembled WGS sequence"/>
</dbReference>
<evidence type="ECO:0000256" key="4">
    <source>
        <dbReference type="ARBA" id="ARBA00022729"/>
    </source>
</evidence>
<dbReference type="SUPFAM" id="SSF53822">
    <property type="entry name" value="Periplasmic binding protein-like I"/>
    <property type="match status" value="1"/>
</dbReference>
<keyword evidence="9" id="KW-0675">Receptor</keyword>
<dbReference type="InterPro" id="IPR011009">
    <property type="entry name" value="Kinase-like_dom_sf"/>
</dbReference>
<dbReference type="SUPFAM" id="SSF56112">
    <property type="entry name" value="Protein kinase-like (PK-like)"/>
    <property type="match status" value="1"/>
</dbReference>
<evidence type="ECO:0000256" key="16">
    <source>
        <dbReference type="SAM" id="Phobius"/>
    </source>
</evidence>
<keyword evidence="10" id="KW-0325">Glycoprotein</keyword>
<keyword evidence="6 16" id="KW-1133">Transmembrane helix</keyword>
<accession>A0AAU9XLQ8</accession>
<dbReference type="GO" id="GO:0004383">
    <property type="term" value="F:guanylate cyclase activity"/>
    <property type="evidence" value="ECO:0007669"/>
    <property type="project" value="UniProtKB-EC"/>
</dbReference>
<keyword evidence="3 16" id="KW-0812">Transmembrane</keyword>
<dbReference type="InterPro" id="IPR001170">
    <property type="entry name" value="ANPR/GUC"/>
</dbReference>
<evidence type="ECO:0000256" key="7">
    <source>
        <dbReference type="ARBA" id="ARBA00023134"/>
    </source>
</evidence>
<dbReference type="EMBL" id="CALNXJ010000051">
    <property type="protein sequence ID" value="CAH3152503.1"/>
    <property type="molecule type" value="Genomic_DNA"/>
</dbReference>
<dbReference type="PROSITE" id="PS50125">
    <property type="entry name" value="GUANYLATE_CYCLASE_2"/>
    <property type="match status" value="1"/>
</dbReference>
<feature type="domain" description="Guanylate cyclase" evidence="18">
    <location>
        <begin position="907"/>
        <end position="1037"/>
    </location>
</feature>
<reference evidence="19 20" key="1">
    <citation type="submission" date="2022-05" db="EMBL/GenBank/DDBJ databases">
        <authorList>
            <consortium name="Genoscope - CEA"/>
            <person name="William W."/>
        </authorList>
    </citation>
    <scope>NUCLEOTIDE SEQUENCE [LARGE SCALE GENOMIC DNA]</scope>
</reference>
<dbReference type="GO" id="GO:0005525">
    <property type="term" value="F:GTP binding"/>
    <property type="evidence" value="ECO:0007669"/>
    <property type="project" value="UniProtKB-KW"/>
</dbReference>
<dbReference type="CDD" id="cd07302">
    <property type="entry name" value="CHD"/>
    <property type="match status" value="1"/>
</dbReference>
<dbReference type="Gene3D" id="6.10.250.780">
    <property type="match status" value="1"/>
</dbReference>
<dbReference type="InterPro" id="IPR001245">
    <property type="entry name" value="Ser-Thr/Tyr_kinase_cat_dom"/>
</dbReference>
<keyword evidence="7" id="KW-0342">GTP-binding</keyword>
<dbReference type="GO" id="GO:0004016">
    <property type="term" value="F:adenylate cyclase activity"/>
    <property type="evidence" value="ECO:0007669"/>
    <property type="project" value="TreeGrafter"/>
</dbReference>
<evidence type="ECO:0000256" key="9">
    <source>
        <dbReference type="ARBA" id="ARBA00023170"/>
    </source>
</evidence>
<comment type="similarity">
    <text evidence="13">Belongs to the adenylyl cyclase class-4/guanylyl cyclase family.</text>
</comment>
<dbReference type="InterPro" id="IPR028082">
    <property type="entry name" value="Peripla_BP_I"/>
</dbReference>
<dbReference type="GO" id="GO:0005524">
    <property type="term" value="F:ATP binding"/>
    <property type="evidence" value="ECO:0007669"/>
    <property type="project" value="InterPro"/>
</dbReference>
<dbReference type="PROSITE" id="PS00452">
    <property type="entry name" value="GUANYLATE_CYCLASE_1"/>
    <property type="match status" value="1"/>
</dbReference>
<dbReference type="InterPro" id="IPR018297">
    <property type="entry name" value="A/G_cyclase_CS"/>
</dbReference>
<protein>
    <recommendedName>
        <fullName evidence="2 14">Guanylate cyclase</fullName>
        <ecNumber evidence="2 14">4.6.1.2</ecNumber>
    </recommendedName>
</protein>
<sequence>MRVLIDGIIAVGIFYLYLLPAKKYNVWGQPKQNITIAALAPMTGEWDVGRTTAAAMPIAVEDINNDPSILPNHRLQFVFGNTNCSPNTALPLVMNFWAQQKRGVDAFIGGGCNRVCEYISLLAGKWNLPVISWGCMSAHLSNRNTFPTFVRTVGPYTKMEKLLKRLMEHFNWKRVAIIASTDDIWQIAANLVKIELLKHKINVAHFHSFIPGRLHILESRIVRHADLIRRAAKRAMIFILLCDGGDIREIMLNFLDLGLLNGNYAFITVHLPKRSYIGNNTWMGNDGRDNDAKKAYEGVLNIEQKFGTEKRSGAKVSAFVDRIKKRMKQEPFNVDFPENRTVEAYAGTMYDAVWLYALAVNETLEMGTSIRNGLEVAKRTYNRLYEGIAGPVYMDRNGERDPDYVIQTLIDDRFEDIAYYTRYNDNFTIREGVTIVWPGGVTTAPNDSPECGWDGELCLTDSQDSTTYIIIACCTVFGFVFVTMVFVFVYRKLIFELDLAQNQTWKVKLEDIVFRDTVNLFETSNMNLGSLRSMKSQLIVTRPSRPSRLSSVGSTKSCASLKSADTQCSARWSLHEQVFSSGFTNIAFNKGELVVVKHTKKKDLRISRKILIEVKQARELRHENINPFIGICIDSPQVMILSKYLKRGSLQDLLENEDFKLEEIFILSLVRDVATGMMVLHNSPVQVHGRLKSSNCLIDSRWVCKIGDWGLSELRSPLDRCQLQEGSEKYNDMLWCAPEHISDGEMDHRGSQKGDVYSYGIILQEIAIRKPPYSMYTFEPQEIIARVMAHEDPPFRPVVEENACKSELQSLMTQCWDDDPDRRPHFNKILDRLRKVMGRDVNIMDNIMALIERHAENLEALVEERTLLLMEEKKKTDKLLYKMLPVAVAEQLKLGKPVTPEYFDEVTIYFSEIMAFIDLASESTPMEIVAFLNDLYLALDNILGNYDVFKVETIGDCLLVVSGLPVRNGNRHAGEIADMAFDILSLMTHFKIRHRPRMKLQLRVGLHSGSCVAGVVGIHMPRFCLFGDTVNVASRVETTGQALKIHVSEDCYRLLKEIGGYTFLKRGEVYLKGRGFWKTYWLIGKEGFNKPLPHAMTANSEPSVETLNIYYAS</sequence>
<dbReference type="SMART" id="SM00044">
    <property type="entry name" value="CYCc"/>
    <property type="match status" value="1"/>
</dbReference>
<gene>
    <name evidence="19" type="ORF">PMEA_00026700</name>
</gene>
<dbReference type="AlphaFoldDB" id="A0AAU9XLQ8"/>
<evidence type="ECO:0000256" key="10">
    <source>
        <dbReference type="ARBA" id="ARBA00023180"/>
    </source>
</evidence>
<evidence type="ECO:0000256" key="6">
    <source>
        <dbReference type="ARBA" id="ARBA00022989"/>
    </source>
</evidence>
<dbReference type="InterPro" id="IPR029787">
    <property type="entry name" value="Nucleotide_cyclase"/>
</dbReference>
<keyword evidence="4" id="KW-0732">Signal</keyword>
<keyword evidence="12 14" id="KW-0141">cGMP biosynthesis</keyword>
<evidence type="ECO:0000256" key="11">
    <source>
        <dbReference type="ARBA" id="ARBA00023239"/>
    </source>
</evidence>
<evidence type="ECO:0000256" key="12">
    <source>
        <dbReference type="ARBA" id="ARBA00023293"/>
    </source>
</evidence>
<dbReference type="InterPro" id="IPR050401">
    <property type="entry name" value="Cyclic_nucleotide_synthase"/>
</dbReference>
<evidence type="ECO:0000256" key="5">
    <source>
        <dbReference type="ARBA" id="ARBA00022741"/>
    </source>
</evidence>
<dbReference type="FunFam" id="3.30.70.1230:FF:000004">
    <property type="entry name" value="Guanylate cyclase"/>
    <property type="match status" value="1"/>
</dbReference>
<dbReference type="Pfam" id="PF00211">
    <property type="entry name" value="Guanylate_cyc"/>
    <property type="match status" value="1"/>
</dbReference>
<organism evidence="19 20">
    <name type="scientific">Pocillopora meandrina</name>
    <dbReference type="NCBI Taxonomy" id="46732"/>
    <lineage>
        <taxon>Eukaryota</taxon>
        <taxon>Metazoa</taxon>
        <taxon>Cnidaria</taxon>
        <taxon>Anthozoa</taxon>
        <taxon>Hexacorallia</taxon>
        <taxon>Scleractinia</taxon>
        <taxon>Astrocoeniina</taxon>
        <taxon>Pocilloporidae</taxon>
        <taxon>Pocillopora</taxon>
    </lineage>
</organism>
<keyword evidence="15" id="KW-0175">Coiled coil</keyword>
<dbReference type="InterPro" id="IPR001054">
    <property type="entry name" value="A/G_cyclase"/>
</dbReference>
<dbReference type="InterPro" id="IPR001828">
    <property type="entry name" value="ANF_lig-bd_rcpt"/>
</dbReference>
<evidence type="ECO:0000256" key="15">
    <source>
        <dbReference type="SAM" id="Coils"/>
    </source>
</evidence>
<comment type="catalytic activity">
    <reaction evidence="14">
        <text>GTP = 3',5'-cyclic GMP + diphosphate</text>
        <dbReference type="Rhea" id="RHEA:13665"/>
        <dbReference type="ChEBI" id="CHEBI:33019"/>
        <dbReference type="ChEBI" id="CHEBI:37565"/>
        <dbReference type="ChEBI" id="CHEBI:57746"/>
        <dbReference type="EC" id="4.6.1.2"/>
    </reaction>
</comment>
<dbReference type="GO" id="GO:0004672">
    <property type="term" value="F:protein kinase activity"/>
    <property type="evidence" value="ECO:0007669"/>
    <property type="project" value="InterPro"/>
</dbReference>
<dbReference type="GO" id="GO:0007168">
    <property type="term" value="P:receptor guanylyl cyclase signaling pathway"/>
    <property type="evidence" value="ECO:0007669"/>
    <property type="project" value="TreeGrafter"/>
</dbReference>
<dbReference type="PANTHER" id="PTHR11920">
    <property type="entry name" value="GUANYLYL CYCLASE"/>
    <property type="match status" value="1"/>
</dbReference>
<evidence type="ECO:0000259" key="17">
    <source>
        <dbReference type="PROSITE" id="PS50011"/>
    </source>
</evidence>
<feature type="coiled-coil region" evidence="15">
    <location>
        <begin position="844"/>
        <end position="871"/>
    </location>
</feature>
<dbReference type="EC" id="4.6.1.2" evidence="2 14"/>
<evidence type="ECO:0000256" key="13">
    <source>
        <dbReference type="RuleBase" id="RU000405"/>
    </source>
</evidence>
<comment type="caution">
    <text evidence="19">The sequence shown here is derived from an EMBL/GenBank/DDBJ whole genome shotgun (WGS) entry which is preliminary data.</text>
</comment>
<dbReference type="PROSITE" id="PS50011">
    <property type="entry name" value="PROTEIN_KINASE_DOM"/>
    <property type="match status" value="1"/>
</dbReference>
<dbReference type="CDD" id="cd06352">
    <property type="entry name" value="PBP1_NPR_GC-like"/>
    <property type="match status" value="1"/>
</dbReference>
<name>A0AAU9XLQ8_9CNID</name>
<evidence type="ECO:0000256" key="8">
    <source>
        <dbReference type="ARBA" id="ARBA00023136"/>
    </source>
</evidence>
<dbReference type="PRINTS" id="PR00255">
    <property type="entry name" value="NATPEPTIDER"/>
</dbReference>
<evidence type="ECO:0000256" key="1">
    <source>
        <dbReference type="ARBA" id="ARBA00004479"/>
    </source>
</evidence>
<dbReference type="Pfam" id="PF01094">
    <property type="entry name" value="ANF_receptor"/>
    <property type="match status" value="1"/>
</dbReference>
<keyword evidence="5" id="KW-0547">Nucleotide-binding</keyword>
<dbReference type="Pfam" id="PF07714">
    <property type="entry name" value="PK_Tyr_Ser-Thr"/>
    <property type="match status" value="1"/>
</dbReference>
<dbReference type="GO" id="GO:0035556">
    <property type="term" value="P:intracellular signal transduction"/>
    <property type="evidence" value="ECO:0007669"/>
    <property type="project" value="InterPro"/>
</dbReference>
<dbReference type="Gene3D" id="3.40.50.2300">
    <property type="match status" value="2"/>
</dbReference>
<dbReference type="GO" id="GO:0005886">
    <property type="term" value="C:plasma membrane"/>
    <property type="evidence" value="ECO:0007669"/>
    <property type="project" value="TreeGrafter"/>
</dbReference>
<keyword evidence="20" id="KW-1185">Reference proteome</keyword>
<dbReference type="Gene3D" id="3.30.70.1230">
    <property type="entry name" value="Nucleotide cyclase"/>
    <property type="match status" value="1"/>
</dbReference>
<dbReference type="GO" id="GO:0001653">
    <property type="term" value="F:peptide receptor activity"/>
    <property type="evidence" value="ECO:0007669"/>
    <property type="project" value="TreeGrafter"/>
</dbReference>